<dbReference type="RefSeq" id="WP_290205528.1">
    <property type="nucleotide sequence ID" value="NZ_JASDDK010000001.1"/>
</dbReference>
<proteinExistence type="predicted"/>
<accession>A0ABT7ZS49</accession>
<dbReference type="Proteomes" id="UP001231197">
    <property type="component" value="Unassembled WGS sequence"/>
</dbReference>
<sequence length="118" mass="13406">MNSSRYFTLKKARIGNNCPECYSNDSLELTFKQTLIESKFYKAITNETTSELRCLNCELQIFPVRWTDDIERVVDYHKRGLKTKPKSIQLKPIAGVIIAVVVAVITAIVLFATGIISY</sequence>
<keyword evidence="1" id="KW-1133">Transmembrane helix</keyword>
<keyword evidence="3" id="KW-1185">Reference proteome</keyword>
<name>A0ABT7ZS49_9FLAO</name>
<comment type="caution">
    <text evidence="2">The sequence shown here is derived from an EMBL/GenBank/DDBJ whole genome shotgun (WGS) entry which is preliminary data.</text>
</comment>
<organism evidence="2 3">
    <name type="scientific">Winogradskyella bathintestinalis</name>
    <dbReference type="NCBI Taxonomy" id="3035208"/>
    <lineage>
        <taxon>Bacteria</taxon>
        <taxon>Pseudomonadati</taxon>
        <taxon>Bacteroidota</taxon>
        <taxon>Flavobacteriia</taxon>
        <taxon>Flavobacteriales</taxon>
        <taxon>Flavobacteriaceae</taxon>
        <taxon>Winogradskyella</taxon>
    </lineage>
</organism>
<protein>
    <submittedName>
        <fullName evidence="2">Uncharacterized protein</fullName>
    </submittedName>
</protein>
<keyword evidence="1" id="KW-0812">Transmembrane</keyword>
<dbReference type="EMBL" id="JASDDK010000001">
    <property type="protein sequence ID" value="MDN3491839.1"/>
    <property type="molecule type" value="Genomic_DNA"/>
</dbReference>
<evidence type="ECO:0000256" key="1">
    <source>
        <dbReference type="SAM" id="Phobius"/>
    </source>
</evidence>
<evidence type="ECO:0000313" key="2">
    <source>
        <dbReference type="EMBL" id="MDN3491839.1"/>
    </source>
</evidence>
<evidence type="ECO:0000313" key="3">
    <source>
        <dbReference type="Proteomes" id="UP001231197"/>
    </source>
</evidence>
<reference evidence="2 3" key="1">
    <citation type="journal article" date="2023" name="Int. J. Syst. Evol. Microbiol.">
        <title>Winogradskyella bathintestinalis sp. nov., isolated from the intestine of the deep-sea loosejaw dragonfish, Malacosteus niger.</title>
        <authorList>
            <person name="Uniacke-Lowe S."/>
            <person name="Johnson C.N."/>
            <person name="Stanton C."/>
            <person name="Hill C."/>
            <person name="Ross P."/>
        </authorList>
    </citation>
    <scope>NUCLEOTIDE SEQUENCE [LARGE SCALE GENOMIC DNA]</scope>
    <source>
        <strain evidence="2 3">APC 3343</strain>
    </source>
</reference>
<keyword evidence="1" id="KW-0472">Membrane</keyword>
<gene>
    <name evidence="2" type="ORF">QMA06_03830</name>
</gene>
<feature type="transmembrane region" description="Helical" evidence="1">
    <location>
        <begin position="93"/>
        <end position="116"/>
    </location>
</feature>